<gene>
    <name evidence="1" type="ORF">E6B08_30185</name>
</gene>
<dbReference type="Proteomes" id="UP000298551">
    <property type="component" value="Plasmid pPp1290"/>
</dbReference>
<evidence type="ECO:0000313" key="1">
    <source>
        <dbReference type="EMBL" id="QCI15601.1"/>
    </source>
</evidence>
<dbReference type="PROSITE" id="PS51257">
    <property type="entry name" value="PROKAR_LIPOPROTEIN"/>
    <property type="match status" value="1"/>
</dbReference>
<proteinExistence type="predicted"/>
<dbReference type="AlphaFoldDB" id="A0A177YCH5"/>
<organism evidence="1 2">
    <name type="scientific">Pseudomonas putida</name>
    <name type="common">Arthrobacter siderocapsulatus</name>
    <dbReference type="NCBI Taxonomy" id="303"/>
    <lineage>
        <taxon>Bacteria</taxon>
        <taxon>Pseudomonadati</taxon>
        <taxon>Pseudomonadota</taxon>
        <taxon>Gammaproteobacteria</taxon>
        <taxon>Pseudomonadales</taxon>
        <taxon>Pseudomonadaceae</taxon>
        <taxon>Pseudomonas</taxon>
    </lineage>
</organism>
<reference evidence="2" key="1">
    <citation type="submission" date="2019-04" db="EMBL/GenBank/DDBJ databases">
        <title>Genome sequence of Pseudomonas putida 1290, an auxin catabolizing strain.</title>
        <authorList>
            <person name="Laird T.S."/>
            <person name="Leveau J.H.J."/>
        </authorList>
    </citation>
    <scope>NUCLEOTIDE SEQUENCE [LARGE SCALE GENOMIC DNA]</scope>
    <source>
        <strain evidence="2">1290</strain>
        <plasmid evidence="2">ppp1290</plasmid>
    </source>
</reference>
<evidence type="ECO:0000313" key="2">
    <source>
        <dbReference type="Proteomes" id="UP000298551"/>
    </source>
</evidence>
<keyword evidence="1" id="KW-0614">Plasmid</keyword>
<dbReference type="OrthoDB" id="9130837at2"/>
<dbReference type="EMBL" id="CP039372">
    <property type="protein sequence ID" value="QCI15601.1"/>
    <property type="molecule type" value="Genomic_DNA"/>
</dbReference>
<protein>
    <submittedName>
        <fullName evidence="1">Uncharacterized protein</fullName>
    </submittedName>
</protein>
<name>A0A177YCH5_PSEPU</name>
<dbReference type="RefSeq" id="WP_009682482.1">
    <property type="nucleotide sequence ID" value="NZ_CP039372.1"/>
</dbReference>
<sequence length="122" mass="13930">MIRRTLPILLMILLAGCNQESGASKEPGEHREVIQGMHTQFIKVTEGQNQWYEMAISVDDSNTFRMPVFFAEDGKLVRVDDKQARKLFDRWLKERAKGIAAFSSVDEQVGFKGPFLALDVKR</sequence>
<geneLocation type="plasmid" evidence="2">
    <name>ppp1290</name>
</geneLocation>
<accession>A0A177YCH5</accession>